<dbReference type="InterPro" id="IPR052017">
    <property type="entry name" value="TSUP"/>
</dbReference>
<keyword evidence="5 8" id="KW-0812">Transmembrane</keyword>
<feature type="transmembrane region" description="Helical" evidence="8">
    <location>
        <begin position="6"/>
        <end position="30"/>
    </location>
</feature>
<keyword evidence="6 8" id="KW-1133">Transmembrane helix</keyword>
<evidence type="ECO:0000256" key="4">
    <source>
        <dbReference type="ARBA" id="ARBA00022475"/>
    </source>
</evidence>
<feature type="transmembrane region" description="Helical" evidence="8">
    <location>
        <begin position="128"/>
        <end position="155"/>
    </location>
</feature>
<keyword evidence="3" id="KW-0813">Transport</keyword>
<dbReference type="Proteomes" id="UP001366166">
    <property type="component" value="Chromosome"/>
</dbReference>
<keyword evidence="4 8" id="KW-1003">Cell membrane</keyword>
<gene>
    <name evidence="9" type="ORF">FAK_36820</name>
</gene>
<dbReference type="AlphaFoldDB" id="A0AAU9ES11"/>
<dbReference type="GO" id="GO:0005886">
    <property type="term" value="C:plasma membrane"/>
    <property type="evidence" value="ECO:0007669"/>
    <property type="project" value="UniProtKB-SubCell"/>
</dbReference>
<dbReference type="KEGG" id="dmp:FAK_36820"/>
<dbReference type="PANTHER" id="PTHR30269:SF37">
    <property type="entry name" value="MEMBRANE TRANSPORTER PROTEIN"/>
    <property type="match status" value="1"/>
</dbReference>
<dbReference type="EMBL" id="AP028679">
    <property type="protein sequence ID" value="BEQ16616.1"/>
    <property type="molecule type" value="Genomic_DNA"/>
</dbReference>
<feature type="transmembrane region" description="Helical" evidence="8">
    <location>
        <begin position="71"/>
        <end position="92"/>
    </location>
</feature>
<evidence type="ECO:0000256" key="7">
    <source>
        <dbReference type="ARBA" id="ARBA00023136"/>
    </source>
</evidence>
<feature type="transmembrane region" description="Helical" evidence="8">
    <location>
        <begin position="198"/>
        <end position="216"/>
    </location>
</feature>
<evidence type="ECO:0000256" key="5">
    <source>
        <dbReference type="ARBA" id="ARBA00022692"/>
    </source>
</evidence>
<comment type="similarity">
    <text evidence="2 8">Belongs to the 4-toluene sulfonate uptake permease (TSUP) (TC 2.A.102) family.</text>
</comment>
<feature type="transmembrane region" description="Helical" evidence="8">
    <location>
        <begin position="167"/>
        <end position="186"/>
    </location>
</feature>
<evidence type="ECO:0000256" key="6">
    <source>
        <dbReference type="ARBA" id="ARBA00022989"/>
    </source>
</evidence>
<reference evidence="10" key="1">
    <citation type="journal article" date="2023" name="Arch. Microbiol.">
        <title>Desulfoferula mesophilus gen. nov. sp. nov., a mesophilic sulfate-reducing bacterium isolated from a brackish lake sediment.</title>
        <authorList>
            <person name="Watanabe T."/>
            <person name="Yabe T."/>
            <person name="Tsuji J.M."/>
            <person name="Fukui M."/>
        </authorList>
    </citation>
    <scope>NUCLEOTIDE SEQUENCE [LARGE SCALE GENOMIC DNA]</scope>
    <source>
        <strain evidence="10">12FAK</strain>
    </source>
</reference>
<dbReference type="Pfam" id="PF01925">
    <property type="entry name" value="TauE"/>
    <property type="match status" value="1"/>
</dbReference>
<evidence type="ECO:0000256" key="3">
    <source>
        <dbReference type="ARBA" id="ARBA00022448"/>
    </source>
</evidence>
<feature type="transmembrane region" description="Helical" evidence="8">
    <location>
        <begin position="42"/>
        <end position="59"/>
    </location>
</feature>
<name>A0AAU9ES11_9BACT</name>
<organism evidence="9 10">
    <name type="scientific">Desulfoferula mesophila</name>
    <dbReference type="NCBI Taxonomy" id="3058419"/>
    <lineage>
        <taxon>Bacteria</taxon>
        <taxon>Pseudomonadati</taxon>
        <taxon>Thermodesulfobacteriota</taxon>
        <taxon>Desulfarculia</taxon>
        <taxon>Desulfarculales</taxon>
        <taxon>Desulfarculaceae</taxon>
        <taxon>Desulfoferula</taxon>
    </lineage>
</organism>
<evidence type="ECO:0000313" key="9">
    <source>
        <dbReference type="EMBL" id="BEQ16616.1"/>
    </source>
</evidence>
<keyword evidence="7 8" id="KW-0472">Membrane</keyword>
<evidence type="ECO:0000256" key="1">
    <source>
        <dbReference type="ARBA" id="ARBA00004651"/>
    </source>
</evidence>
<dbReference type="InterPro" id="IPR002781">
    <property type="entry name" value="TM_pro_TauE-like"/>
</dbReference>
<feature type="transmembrane region" description="Helical" evidence="8">
    <location>
        <begin position="223"/>
        <end position="241"/>
    </location>
</feature>
<dbReference type="RefSeq" id="WP_338602704.1">
    <property type="nucleotide sequence ID" value="NZ_AP028679.1"/>
</dbReference>
<accession>A0AAU9ES11</accession>
<protein>
    <recommendedName>
        <fullName evidence="8">Probable membrane transporter protein</fullName>
    </recommendedName>
</protein>
<evidence type="ECO:0000313" key="10">
    <source>
        <dbReference type="Proteomes" id="UP001366166"/>
    </source>
</evidence>
<comment type="subcellular location">
    <subcellularLocation>
        <location evidence="1 8">Cell membrane</location>
        <topology evidence="1 8">Multi-pass membrane protein</topology>
    </subcellularLocation>
</comment>
<evidence type="ECO:0000256" key="2">
    <source>
        <dbReference type="ARBA" id="ARBA00009142"/>
    </source>
</evidence>
<keyword evidence="10" id="KW-1185">Reference proteome</keyword>
<evidence type="ECO:0000256" key="8">
    <source>
        <dbReference type="RuleBase" id="RU363041"/>
    </source>
</evidence>
<dbReference type="PANTHER" id="PTHR30269">
    <property type="entry name" value="TRANSMEMBRANE PROTEIN YFCA"/>
    <property type="match status" value="1"/>
</dbReference>
<sequence length="242" mass="26391">MLNELAPAIILILAAFTFSFAGFGFPWVALPLLSLVMPLREAIIFHYPFVLALVFYHAWRYRGHLAWRRHLPLLVGAAAGMPLGVWLLLALPEDIMRKGMALFVALSVLALSRDWGERLAKKVSATPLGGAAIGLLSGWLQGAYAIGGPPVVLYIMARAKSPQEIKGFLGVYFTFICVVSASLYLASGLFTAHWFKLSLYYSPAVLIGTVAGAWAFKRVSPAVFRKIVLVLLLAAAVALWFS</sequence>
<proteinExistence type="inferred from homology"/>